<dbReference type="InterPro" id="IPR013094">
    <property type="entry name" value="AB_hydrolase_3"/>
</dbReference>
<accession>A0AAU7TEG8</accession>
<evidence type="ECO:0000259" key="2">
    <source>
        <dbReference type="Pfam" id="PF07859"/>
    </source>
</evidence>
<dbReference type="Pfam" id="PF07859">
    <property type="entry name" value="Abhydrolase_3"/>
    <property type="match status" value="1"/>
</dbReference>
<name>A0AAU7TEG8_9ACTN</name>
<evidence type="ECO:0000313" key="3">
    <source>
        <dbReference type="EMBL" id="XBV25069.1"/>
    </source>
</evidence>
<feature type="domain" description="Alpha/beta hydrolase fold-3" evidence="2">
    <location>
        <begin position="82"/>
        <end position="281"/>
    </location>
</feature>
<reference evidence="3" key="1">
    <citation type="submission" date="2024-06" db="EMBL/GenBank/DDBJ databases">
        <title>Kribbella sp. strain HUAS MG21 genome sequences.</title>
        <authorList>
            <person name="Mo P."/>
        </authorList>
    </citation>
    <scope>NUCLEOTIDE SEQUENCE</scope>
    <source>
        <strain evidence="3">HUAS MG21</strain>
    </source>
</reference>
<dbReference type="AlphaFoldDB" id="A0AAU7TEG8"/>
<dbReference type="EMBL" id="CP158165">
    <property type="protein sequence ID" value="XBV25069.1"/>
    <property type="molecule type" value="Genomic_DNA"/>
</dbReference>
<sequence length="307" mass="33110">MNDVPIDPAVLALLAELDPPPGVPAAEQTAEQLRRTMRANNAVFTRGVDQIELRKVTDELVRGQYGDIPVRIYRPDDPTAAVVYYHGGAWIVGDLDTHDLVTRRISRDTGALVVSVDYRMLPEHPFPAPFDDAWDATVWARDLLPGKPFLVAGDSAGGTLAACVALRARDEGGPAVDGQVLIYPGVDKNYGSPSMLRYAEDELRANLRFYIEGYASTEAGLASPYALPGLATSLAGLPPAIVAIAGNDPLRSSNEEYALRLATDGVPVTVQLDPELVHAWVEFAGRVPSADRAFTRLTDAVNELIEP</sequence>
<dbReference type="RefSeq" id="WP_350277884.1">
    <property type="nucleotide sequence ID" value="NZ_CP158165.1"/>
</dbReference>
<proteinExistence type="predicted"/>
<dbReference type="PANTHER" id="PTHR48081:SF8">
    <property type="entry name" value="ALPHA_BETA HYDROLASE FOLD-3 DOMAIN-CONTAINING PROTEIN-RELATED"/>
    <property type="match status" value="1"/>
</dbReference>
<dbReference type="SUPFAM" id="SSF53474">
    <property type="entry name" value="alpha/beta-Hydrolases"/>
    <property type="match status" value="1"/>
</dbReference>
<evidence type="ECO:0000256" key="1">
    <source>
        <dbReference type="ARBA" id="ARBA00022801"/>
    </source>
</evidence>
<dbReference type="InterPro" id="IPR050300">
    <property type="entry name" value="GDXG_lipolytic_enzyme"/>
</dbReference>
<dbReference type="PANTHER" id="PTHR48081">
    <property type="entry name" value="AB HYDROLASE SUPERFAMILY PROTEIN C4A8.06C"/>
    <property type="match status" value="1"/>
</dbReference>
<dbReference type="InterPro" id="IPR029058">
    <property type="entry name" value="AB_hydrolase_fold"/>
</dbReference>
<protein>
    <submittedName>
        <fullName evidence="3">Alpha/beta hydrolase</fullName>
    </submittedName>
</protein>
<organism evidence="3">
    <name type="scientific">Kribbella sp. HUAS MG21</name>
    <dbReference type="NCBI Taxonomy" id="3160966"/>
    <lineage>
        <taxon>Bacteria</taxon>
        <taxon>Bacillati</taxon>
        <taxon>Actinomycetota</taxon>
        <taxon>Actinomycetes</taxon>
        <taxon>Propionibacteriales</taxon>
        <taxon>Kribbellaceae</taxon>
        <taxon>Kribbella</taxon>
    </lineage>
</organism>
<dbReference type="GO" id="GO:0016787">
    <property type="term" value="F:hydrolase activity"/>
    <property type="evidence" value="ECO:0007669"/>
    <property type="project" value="UniProtKB-KW"/>
</dbReference>
<dbReference type="Gene3D" id="3.40.50.1820">
    <property type="entry name" value="alpha/beta hydrolase"/>
    <property type="match status" value="1"/>
</dbReference>
<gene>
    <name evidence="3" type="ORF">ABN611_01365</name>
</gene>
<keyword evidence="1 3" id="KW-0378">Hydrolase</keyword>